<feature type="coiled-coil region" evidence="1">
    <location>
        <begin position="162"/>
        <end position="242"/>
    </location>
</feature>
<dbReference type="Proteomes" id="UP000023152">
    <property type="component" value="Unassembled WGS sequence"/>
</dbReference>
<evidence type="ECO:0000256" key="2">
    <source>
        <dbReference type="SAM" id="MobiDB-lite"/>
    </source>
</evidence>
<protein>
    <submittedName>
        <fullName evidence="3">Uncharacterized protein</fullName>
    </submittedName>
</protein>
<keyword evidence="1" id="KW-0175">Coiled coil</keyword>
<reference evidence="3 4" key="1">
    <citation type="journal article" date="2013" name="Curr. Biol.">
        <title>The Genome of the Foraminiferan Reticulomyxa filosa.</title>
        <authorList>
            <person name="Glockner G."/>
            <person name="Hulsmann N."/>
            <person name="Schleicher M."/>
            <person name="Noegel A.A."/>
            <person name="Eichinger L."/>
            <person name="Gallinger C."/>
            <person name="Pawlowski J."/>
            <person name="Sierra R."/>
            <person name="Euteneuer U."/>
            <person name="Pillet L."/>
            <person name="Moustafa A."/>
            <person name="Platzer M."/>
            <person name="Groth M."/>
            <person name="Szafranski K."/>
            <person name="Schliwa M."/>
        </authorList>
    </citation>
    <scope>NUCLEOTIDE SEQUENCE [LARGE SCALE GENOMIC DNA]</scope>
</reference>
<organism evidence="3 4">
    <name type="scientific">Reticulomyxa filosa</name>
    <dbReference type="NCBI Taxonomy" id="46433"/>
    <lineage>
        <taxon>Eukaryota</taxon>
        <taxon>Sar</taxon>
        <taxon>Rhizaria</taxon>
        <taxon>Retaria</taxon>
        <taxon>Foraminifera</taxon>
        <taxon>Monothalamids</taxon>
        <taxon>Reticulomyxidae</taxon>
        <taxon>Reticulomyxa</taxon>
    </lineage>
</organism>
<dbReference type="AlphaFoldDB" id="X6N685"/>
<evidence type="ECO:0000256" key="1">
    <source>
        <dbReference type="SAM" id="Coils"/>
    </source>
</evidence>
<evidence type="ECO:0000313" key="4">
    <source>
        <dbReference type="Proteomes" id="UP000023152"/>
    </source>
</evidence>
<sequence>MSQSEVTTPKEVITPKQTTRQIENEKISNKFKRKKKKEASGVSVSQRANGKWQAISSHNIKFGIASSQESGGDGRVDKNISGLAITTRNRPFTKNCPTTRNSIFMCFGNGRQFEHFQYQSLTTLYPANKLSESSKKKKKNGGGGGGGWGEKEMNELNFVNMFVHLKNECANLEEQISRLQSENQELKSKTATLEDRYEKDVQQLQATLDEHVQMIASLQEELSNKEKTLQLVEQQEQQIKEK</sequence>
<proteinExistence type="predicted"/>
<evidence type="ECO:0000313" key="3">
    <source>
        <dbReference type="EMBL" id="ETO21274.1"/>
    </source>
</evidence>
<dbReference type="EMBL" id="ASPP01011790">
    <property type="protein sequence ID" value="ETO21274.1"/>
    <property type="molecule type" value="Genomic_DNA"/>
</dbReference>
<keyword evidence="4" id="KW-1185">Reference proteome</keyword>
<comment type="caution">
    <text evidence="3">The sequence shown here is derived from an EMBL/GenBank/DDBJ whole genome shotgun (WGS) entry which is preliminary data.</text>
</comment>
<gene>
    <name evidence="3" type="ORF">RFI_15931</name>
</gene>
<name>X6N685_RETFI</name>
<feature type="non-terminal residue" evidence="3">
    <location>
        <position position="242"/>
    </location>
</feature>
<accession>X6N685</accession>
<feature type="region of interest" description="Disordered" evidence="2">
    <location>
        <begin position="1"/>
        <end position="20"/>
    </location>
</feature>